<keyword evidence="3" id="KW-1185">Reference proteome</keyword>
<name>A0ABW4MJZ0_9BACI</name>
<accession>A0ABW4MJZ0</accession>
<keyword evidence="1" id="KW-0472">Membrane</keyword>
<evidence type="ECO:0000256" key="1">
    <source>
        <dbReference type="SAM" id="Phobius"/>
    </source>
</evidence>
<proteinExistence type="predicted"/>
<feature type="transmembrane region" description="Helical" evidence="1">
    <location>
        <begin position="5"/>
        <end position="22"/>
    </location>
</feature>
<comment type="caution">
    <text evidence="2">The sequence shown here is derived from an EMBL/GenBank/DDBJ whole genome shotgun (WGS) entry which is preliminary data.</text>
</comment>
<evidence type="ECO:0000313" key="3">
    <source>
        <dbReference type="Proteomes" id="UP001597227"/>
    </source>
</evidence>
<sequence length="58" mass="6681">MRKIGLIIGVVMIIITFGLNILGLMKLIPLYITTPLLFLSLLVTLVIYNHRNRFRGFH</sequence>
<feature type="transmembrane region" description="Helical" evidence="1">
    <location>
        <begin position="28"/>
        <end position="48"/>
    </location>
</feature>
<evidence type="ECO:0000313" key="2">
    <source>
        <dbReference type="EMBL" id="MFD1778215.1"/>
    </source>
</evidence>
<reference evidence="3" key="1">
    <citation type="journal article" date="2019" name="Int. J. Syst. Evol. Microbiol.">
        <title>The Global Catalogue of Microorganisms (GCM) 10K type strain sequencing project: providing services to taxonomists for standard genome sequencing and annotation.</title>
        <authorList>
            <consortium name="The Broad Institute Genomics Platform"/>
            <consortium name="The Broad Institute Genome Sequencing Center for Infectious Disease"/>
            <person name="Wu L."/>
            <person name="Ma J."/>
        </authorList>
    </citation>
    <scope>NUCLEOTIDE SEQUENCE [LARGE SCALE GENOMIC DNA]</scope>
    <source>
        <strain evidence="3">CCUG 15531</strain>
    </source>
</reference>
<keyword evidence="1" id="KW-1133">Transmembrane helix</keyword>
<protein>
    <submittedName>
        <fullName evidence="2">Uncharacterized protein</fullName>
    </submittedName>
</protein>
<dbReference type="Proteomes" id="UP001597227">
    <property type="component" value="Unassembled WGS sequence"/>
</dbReference>
<gene>
    <name evidence="2" type="ORF">ACFSFW_06005</name>
</gene>
<organism evidence="2 3">
    <name type="scientific">Fredinandcohnia salidurans</name>
    <dbReference type="NCBI Taxonomy" id="2595041"/>
    <lineage>
        <taxon>Bacteria</taxon>
        <taxon>Bacillati</taxon>
        <taxon>Bacillota</taxon>
        <taxon>Bacilli</taxon>
        <taxon>Bacillales</taxon>
        <taxon>Bacillaceae</taxon>
        <taxon>Fredinandcohnia</taxon>
    </lineage>
</organism>
<dbReference type="EMBL" id="JBHUEK010000008">
    <property type="protein sequence ID" value="MFD1778215.1"/>
    <property type="molecule type" value="Genomic_DNA"/>
</dbReference>
<keyword evidence="1" id="KW-0812">Transmembrane</keyword>
<dbReference type="RefSeq" id="WP_304213051.1">
    <property type="nucleotide sequence ID" value="NZ_JBHUEK010000008.1"/>
</dbReference>